<gene>
    <name evidence="1" type="ORF">NMW_2308</name>
</gene>
<dbReference type="AlphaFoldDB" id="C6SMX8"/>
<organism evidence="1">
    <name type="scientific">Neisseria meningitidis alpha275</name>
    <dbReference type="NCBI Taxonomy" id="295996"/>
    <lineage>
        <taxon>Bacteria</taxon>
        <taxon>Pseudomonadati</taxon>
        <taxon>Pseudomonadota</taxon>
        <taxon>Betaproteobacteria</taxon>
        <taxon>Neisseriales</taxon>
        <taxon>Neisseriaceae</taxon>
        <taxon>Neisseria</taxon>
    </lineage>
</organism>
<sequence>MYQFFMPLFQTLPPDAATMPSEAESGFKRQQKNRRFSAGFIIMPRPSGRQGSD</sequence>
<dbReference type="EMBL" id="AM889138">
    <property type="protein sequence ID" value="CBA09864.1"/>
    <property type="molecule type" value="Genomic_DNA"/>
</dbReference>
<proteinExistence type="predicted"/>
<evidence type="ECO:0000313" key="1">
    <source>
        <dbReference type="EMBL" id="CBA09864.1"/>
    </source>
</evidence>
<protein>
    <submittedName>
        <fullName evidence="1">Uncharacterized protein</fullName>
    </submittedName>
</protein>
<accession>C6SMX8</accession>
<reference evidence="1" key="1">
    <citation type="journal article" date="2008" name="Proc. Natl. Acad. Sci. U.S.A.">
        <title>Whole-genome comparison of disease and carriage strains provides insights into virulence evolution in Neisseria meningitidis.</title>
        <authorList>
            <person name="Schoen C."/>
            <person name="Blom J."/>
            <person name="Claus H."/>
            <person name="Schramm-Glueck A."/>
            <person name="Brandt P."/>
            <person name="Mueller T."/>
            <person name="Goesmann A."/>
            <person name="Joseph B."/>
            <person name="Konietzny S."/>
            <person name="Kurzai O."/>
            <person name="Schmitt C."/>
            <person name="Friedrich T."/>
            <person name="Linke B."/>
            <person name="Vogel U."/>
            <person name="Frosch M."/>
        </authorList>
    </citation>
    <scope>NUCLEOTIDE SEQUENCE</scope>
    <source>
        <strain evidence="1">Alpha275</strain>
    </source>
</reference>
<name>C6SMX8_NEIME</name>